<feature type="region of interest" description="Disordered" evidence="1">
    <location>
        <begin position="1"/>
        <end position="58"/>
    </location>
</feature>
<dbReference type="AlphaFoldDB" id="A0A9P9XG59"/>
<comment type="caution">
    <text evidence="2">The sequence shown here is derived from an EMBL/GenBank/DDBJ whole genome shotgun (WGS) entry which is preliminary data.</text>
</comment>
<reference evidence="2" key="1">
    <citation type="submission" date="2019-01" db="EMBL/GenBank/DDBJ databases">
        <title>Colletotrichum abscissum LGMF1257.</title>
        <authorList>
            <person name="Baroncelli R."/>
        </authorList>
    </citation>
    <scope>NUCLEOTIDE SEQUENCE</scope>
    <source>
        <strain evidence="2">Ca142</strain>
    </source>
</reference>
<evidence type="ECO:0000256" key="1">
    <source>
        <dbReference type="SAM" id="MobiDB-lite"/>
    </source>
</evidence>
<gene>
    <name evidence="2" type="ORF">CABS02_05879</name>
</gene>
<evidence type="ECO:0000313" key="2">
    <source>
        <dbReference type="EMBL" id="KAI3553841.1"/>
    </source>
</evidence>
<name>A0A9P9XG59_9PEZI</name>
<organism evidence="2 3">
    <name type="scientific">Colletotrichum abscissum</name>
    <dbReference type="NCBI Taxonomy" id="1671311"/>
    <lineage>
        <taxon>Eukaryota</taxon>
        <taxon>Fungi</taxon>
        <taxon>Dikarya</taxon>
        <taxon>Ascomycota</taxon>
        <taxon>Pezizomycotina</taxon>
        <taxon>Sordariomycetes</taxon>
        <taxon>Hypocreomycetidae</taxon>
        <taxon>Glomerellales</taxon>
        <taxon>Glomerellaceae</taxon>
        <taxon>Colletotrichum</taxon>
        <taxon>Colletotrichum acutatum species complex</taxon>
    </lineage>
</organism>
<dbReference type="OrthoDB" id="5190067at2759"/>
<evidence type="ECO:0000313" key="3">
    <source>
        <dbReference type="Proteomes" id="UP001056436"/>
    </source>
</evidence>
<protein>
    <submittedName>
        <fullName evidence="2">Uncharacterized protein</fullName>
    </submittedName>
</protein>
<dbReference type="Proteomes" id="UP001056436">
    <property type="component" value="Unassembled WGS sequence"/>
</dbReference>
<sequence length="321" mass="37189">MCHHCFDNKRQDSAPRSMRSKDVARRRLEEAARLERERAEEDEEEEEKEEKRRLPNKTFVQAAPSHDGAPIFAAYQIHDDAPESDVTALRALRPPFAFVVYDTTETARPTRSAQLASALFDHTKTKRTKIRYGADRIEVITLPLPITLSLDQRVETCTRHYDAEYRSRLRIADKAEAASWFLAERIMDRHFARRAFIIDRIKEDGDGDEDESAAMASWKESLSNVDQELKAVMQPDLSNTGSFIEINWQPRKGIWNFWNRENCGPGDRMSSCRFGVEAFGDRFEEMRDAIEVFYNHFVPDGILDRRVDQARAARLEFLQGK</sequence>
<dbReference type="EMBL" id="SDAQ01000027">
    <property type="protein sequence ID" value="KAI3553841.1"/>
    <property type="molecule type" value="Genomic_DNA"/>
</dbReference>
<keyword evidence="3" id="KW-1185">Reference proteome</keyword>
<proteinExistence type="predicted"/>
<accession>A0A9P9XG59</accession>
<feature type="compositionally biased region" description="Basic and acidic residues" evidence="1">
    <location>
        <begin position="1"/>
        <end position="39"/>
    </location>
</feature>